<dbReference type="Pfam" id="PF00698">
    <property type="entry name" value="Acyl_transf_1"/>
    <property type="match status" value="1"/>
</dbReference>
<comment type="similarity">
    <text evidence="6">Belongs to the fabD family.</text>
</comment>
<keyword evidence="10" id="KW-1185">Reference proteome</keyword>
<evidence type="ECO:0000256" key="7">
    <source>
        <dbReference type="PIRSR" id="PIRSR000446-1"/>
    </source>
</evidence>
<reference evidence="9 10" key="1">
    <citation type="submission" date="2016-08" db="EMBL/GenBank/DDBJ databases">
        <authorList>
            <person name="Seilhamer J.J."/>
        </authorList>
    </citation>
    <scope>NUCLEOTIDE SEQUENCE [LARGE SCALE GENOMIC DNA]</scope>
    <source>
        <strain evidence="9 10">BRTC-1</strain>
    </source>
</reference>
<evidence type="ECO:0000256" key="6">
    <source>
        <dbReference type="PIRNR" id="PIRNR000446"/>
    </source>
</evidence>
<dbReference type="InterPro" id="IPR014043">
    <property type="entry name" value="Acyl_transferase_dom"/>
</dbReference>
<keyword evidence="3 6" id="KW-0808">Transferase</keyword>
<proteinExistence type="inferred from homology"/>
<evidence type="ECO:0000256" key="3">
    <source>
        <dbReference type="ARBA" id="ARBA00022679"/>
    </source>
</evidence>
<dbReference type="InterPro" id="IPR004410">
    <property type="entry name" value="Malonyl_CoA-ACP_transAc_FabD"/>
</dbReference>
<dbReference type="InterPro" id="IPR024925">
    <property type="entry name" value="Malonyl_CoA-ACP_transAc"/>
</dbReference>
<dbReference type="NCBIfam" id="TIGR00128">
    <property type="entry name" value="fabD"/>
    <property type="match status" value="1"/>
</dbReference>
<dbReference type="Gene3D" id="3.40.366.10">
    <property type="entry name" value="Malonyl-Coenzyme A Acyl Carrier Protein, domain 2"/>
    <property type="match status" value="1"/>
</dbReference>
<dbReference type="Proteomes" id="UP000093391">
    <property type="component" value="Chromosome"/>
</dbReference>
<dbReference type="SMART" id="SM00827">
    <property type="entry name" value="PKS_AT"/>
    <property type="match status" value="1"/>
</dbReference>
<dbReference type="OrthoDB" id="9808564at2"/>
<evidence type="ECO:0000259" key="8">
    <source>
        <dbReference type="SMART" id="SM00827"/>
    </source>
</evidence>
<evidence type="ECO:0000256" key="2">
    <source>
        <dbReference type="ARBA" id="ARBA00018953"/>
    </source>
</evidence>
<dbReference type="PANTHER" id="PTHR42681:SF1">
    <property type="entry name" value="MALONYL-COA-ACYL CARRIER PROTEIN TRANSACYLASE, MITOCHONDRIAL"/>
    <property type="match status" value="1"/>
</dbReference>
<evidence type="ECO:0000313" key="10">
    <source>
        <dbReference type="Proteomes" id="UP000093391"/>
    </source>
</evidence>
<dbReference type="GO" id="GO:0006633">
    <property type="term" value="P:fatty acid biosynthetic process"/>
    <property type="evidence" value="ECO:0007669"/>
    <property type="project" value="TreeGrafter"/>
</dbReference>
<dbReference type="GO" id="GO:0005829">
    <property type="term" value="C:cytosol"/>
    <property type="evidence" value="ECO:0007669"/>
    <property type="project" value="TreeGrafter"/>
</dbReference>
<dbReference type="InterPro" id="IPR001227">
    <property type="entry name" value="Ac_transferase_dom_sf"/>
</dbReference>
<dbReference type="EC" id="2.3.1.39" evidence="1 6"/>
<evidence type="ECO:0000256" key="1">
    <source>
        <dbReference type="ARBA" id="ARBA00013258"/>
    </source>
</evidence>
<dbReference type="InterPro" id="IPR016036">
    <property type="entry name" value="Malonyl_transacylase_ACP-bd"/>
</dbReference>
<dbReference type="SUPFAM" id="SSF52151">
    <property type="entry name" value="FabD/lysophospholipase-like"/>
    <property type="match status" value="1"/>
</dbReference>
<dbReference type="STRING" id="1789224.BFG52_03145"/>
<comment type="catalytic activity">
    <reaction evidence="5 6">
        <text>holo-[ACP] + malonyl-CoA = malonyl-[ACP] + CoA</text>
        <dbReference type="Rhea" id="RHEA:41792"/>
        <dbReference type="Rhea" id="RHEA-COMP:9623"/>
        <dbReference type="Rhea" id="RHEA-COMP:9685"/>
        <dbReference type="ChEBI" id="CHEBI:57287"/>
        <dbReference type="ChEBI" id="CHEBI:57384"/>
        <dbReference type="ChEBI" id="CHEBI:64479"/>
        <dbReference type="ChEBI" id="CHEBI:78449"/>
        <dbReference type="EC" id="2.3.1.39"/>
    </reaction>
</comment>
<dbReference type="GO" id="GO:0004314">
    <property type="term" value="F:[acyl-carrier-protein] S-malonyltransferase activity"/>
    <property type="evidence" value="ECO:0007669"/>
    <property type="project" value="UniProtKB-EC"/>
</dbReference>
<feature type="active site" evidence="7">
    <location>
        <position position="211"/>
    </location>
</feature>
<accession>A0A1B2LWY0</accession>
<keyword evidence="4 6" id="KW-0012">Acyltransferase</keyword>
<sequence>MSAKRLEQAAQATKTAFLFPGQGSQKATMLAELAEQFRGIEDTFAEASAAVGFDLWHIAQSGEKLDQTAYTQPVLLTASIALWRLWLELGGVVPKFFAGHSLGEYSALVAAEAMTLADAVKLVHLRGQLMQDAVPQGEGAMAAILGLDDAQVVEMCQQASQAGTGFVDAANYNAQGQVVIAGSAALVQQVMAAAKAQSGKAIALPVSVPSHCRLMQPAAEKFAQALEQTAIELPQVPIIQNINAAVATDASQLREALTAQLYQSVQWTGTMQYLQQHDIQYVVECGPGNVLSNLAKRLTFIEKAFPIDSKSRIEDALHAILLAEGKIA</sequence>
<dbReference type="InterPro" id="IPR050858">
    <property type="entry name" value="Mal-CoA-ACP_Trans/PKS_FabD"/>
</dbReference>
<dbReference type="KEGG" id="ala:BFG52_03145"/>
<dbReference type="InterPro" id="IPR016035">
    <property type="entry name" value="Acyl_Trfase/lysoPLipase"/>
</dbReference>
<dbReference type="PIRSF" id="PIRSF000446">
    <property type="entry name" value="Mct"/>
    <property type="match status" value="1"/>
</dbReference>
<dbReference type="AlphaFoldDB" id="A0A1B2LWY0"/>
<dbReference type="RefSeq" id="WP_067552505.1">
    <property type="nucleotide sequence ID" value="NZ_CP016895.1"/>
</dbReference>
<dbReference type="EMBL" id="CP016895">
    <property type="protein sequence ID" value="AOA57446.1"/>
    <property type="molecule type" value="Genomic_DNA"/>
</dbReference>
<evidence type="ECO:0000256" key="4">
    <source>
        <dbReference type="ARBA" id="ARBA00023315"/>
    </source>
</evidence>
<feature type="domain" description="Malonyl-CoA:ACP transacylase (MAT)" evidence="8">
    <location>
        <begin position="18"/>
        <end position="325"/>
    </location>
</feature>
<dbReference type="PANTHER" id="PTHR42681">
    <property type="entry name" value="MALONYL-COA-ACYL CARRIER PROTEIN TRANSACYLASE, MITOCHONDRIAL"/>
    <property type="match status" value="1"/>
</dbReference>
<dbReference type="SUPFAM" id="SSF55048">
    <property type="entry name" value="Probable ACP-binding domain of malonyl-CoA ACP transacylase"/>
    <property type="match status" value="1"/>
</dbReference>
<dbReference type="FunFam" id="3.30.70.250:FF:000001">
    <property type="entry name" value="Malonyl CoA-acyl carrier protein transacylase"/>
    <property type="match status" value="1"/>
</dbReference>
<dbReference type="Gene3D" id="3.30.70.250">
    <property type="entry name" value="Malonyl-CoA ACP transacylase, ACP-binding"/>
    <property type="match status" value="1"/>
</dbReference>
<organism evidence="9 10">
    <name type="scientific">Acinetobacter larvae</name>
    <dbReference type="NCBI Taxonomy" id="1789224"/>
    <lineage>
        <taxon>Bacteria</taxon>
        <taxon>Pseudomonadati</taxon>
        <taxon>Pseudomonadota</taxon>
        <taxon>Gammaproteobacteria</taxon>
        <taxon>Moraxellales</taxon>
        <taxon>Moraxellaceae</taxon>
        <taxon>Acinetobacter</taxon>
    </lineage>
</organism>
<feature type="active site" evidence="7">
    <location>
        <position position="101"/>
    </location>
</feature>
<evidence type="ECO:0000313" key="9">
    <source>
        <dbReference type="EMBL" id="AOA57446.1"/>
    </source>
</evidence>
<evidence type="ECO:0000256" key="5">
    <source>
        <dbReference type="ARBA" id="ARBA00048462"/>
    </source>
</evidence>
<protein>
    <recommendedName>
        <fullName evidence="2 6">Malonyl CoA-acyl carrier protein transacylase</fullName>
        <ecNumber evidence="1 6">2.3.1.39</ecNumber>
    </recommendedName>
</protein>
<gene>
    <name evidence="9" type="ORF">BFG52_03145</name>
</gene>
<name>A0A1B2LWY0_9GAMM</name>